<dbReference type="GO" id="GO:0005975">
    <property type="term" value="P:carbohydrate metabolic process"/>
    <property type="evidence" value="ECO:0007669"/>
    <property type="project" value="InterPro"/>
</dbReference>
<dbReference type="Pfam" id="PF01263">
    <property type="entry name" value="Aldose_epim"/>
    <property type="match status" value="1"/>
</dbReference>
<name>A0A6S7ATH8_9BURK</name>
<keyword evidence="2" id="KW-1185">Reference proteome</keyword>
<dbReference type="AlphaFoldDB" id="A0A6S7ATH8"/>
<organism evidence="1 2">
    <name type="scientific">Pararobbsia alpina</name>
    <dbReference type="NCBI Taxonomy" id="621374"/>
    <lineage>
        <taxon>Bacteria</taxon>
        <taxon>Pseudomonadati</taxon>
        <taxon>Pseudomonadota</taxon>
        <taxon>Betaproteobacteria</taxon>
        <taxon>Burkholderiales</taxon>
        <taxon>Burkholderiaceae</taxon>
        <taxon>Pararobbsia</taxon>
    </lineage>
</organism>
<dbReference type="InterPro" id="IPR011013">
    <property type="entry name" value="Gal_mutarotase_sf_dom"/>
</dbReference>
<dbReference type="Gene3D" id="2.70.98.10">
    <property type="match status" value="1"/>
</dbReference>
<dbReference type="RefSeq" id="WP_246256869.1">
    <property type="nucleotide sequence ID" value="NZ_CADIKM010000001.1"/>
</dbReference>
<dbReference type="GO" id="GO:0030246">
    <property type="term" value="F:carbohydrate binding"/>
    <property type="evidence" value="ECO:0007669"/>
    <property type="project" value="InterPro"/>
</dbReference>
<evidence type="ECO:0000313" key="1">
    <source>
        <dbReference type="EMBL" id="CAB3777361.1"/>
    </source>
</evidence>
<dbReference type="Proteomes" id="UP000494115">
    <property type="component" value="Unassembled WGS sequence"/>
</dbReference>
<dbReference type="SUPFAM" id="SSF74650">
    <property type="entry name" value="Galactose mutarotase-like"/>
    <property type="match status" value="1"/>
</dbReference>
<dbReference type="InterPro" id="IPR008183">
    <property type="entry name" value="Aldose_1/G6P_1-epimerase"/>
</dbReference>
<proteinExistence type="predicted"/>
<sequence length="308" mass="34122">MAALADRLELSSAALRVALTPATGGGIARFDWMCGTRRVPLFRAAPDGAVVDPDALACYPLLPFSNRIGKGRFEFEGRTVKLAPNRKGERLPIHGSGWQRAWRVEKASAHRAVLSLEETGDPSDGKPYSYRAIQDIELVDTSLTIRIEIENRGDAALPFGIGLHPFIARGRDTLLLAPAGRVWLSGRDWLPTRRVSTPAAFRFGVAYPLPRDVVNHAFTDWCGRARIHWPEKGLALDIEADTRDYVLYTPLGEDWFCFEPVDHPINAVNLEGGAVRHGMTMLDPGARLTRTFRFTVDLFGALPRFPPV</sequence>
<dbReference type="GO" id="GO:0016853">
    <property type="term" value="F:isomerase activity"/>
    <property type="evidence" value="ECO:0007669"/>
    <property type="project" value="InterPro"/>
</dbReference>
<evidence type="ECO:0008006" key="3">
    <source>
        <dbReference type="Google" id="ProtNLM"/>
    </source>
</evidence>
<dbReference type="CDD" id="cd09021">
    <property type="entry name" value="Aldose_epim_Ec_YphB"/>
    <property type="match status" value="1"/>
</dbReference>
<dbReference type="InterPro" id="IPR014718">
    <property type="entry name" value="GH-type_carb-bd"/>
</dbReference>
<gene>
    <name evidence="1" type="primary">yphB</name>
    <name evidence="1" type="ORF">LMG28138_00361</name>
</gene>
<dbReference type="EMBL" id="CADIKM010000001">
    <property type="protein sequence ID" value="CAB3777361.1"/>
    <property type="molecule type" value="Genomic_DNA"/>
</dbReference>
<accession>A0A6S7ATH8</accession>
<reference evidence="1 2" key="1">
    <citation type="submission" date="2020-04" db="EMBL/GenBank/DDBJ databases">
        <authorList>
            <person name="De Canck E."/>
        </authorList>
    </citation>
    <scope>NUCLEOTIDE SEQUENCE [LARGE SCALE GENOMIC DNA]</scope>
    <source>
        <strain evidence="1 2">LMG 28138</strain>
    </source>
</reference>
<protein>
    <recommendedName>
        <fullName evidence="3">Aldose 1-epimerase</fullName>
    </recommendedName>
</protein>
<evidence type="ECO:0000313" key="2">
    <source>
        <dbReference type="Proteomes" id="UP000494115"/>
    </source>
</evidence>